<dbReference type="AlphaFoldDB" id="A0A427YBC0"/>
<dbReference type="Proteomes" id="UP000279236">
    <property type="component" value="Unassembled WGS sequence"/>
</dbReference>
<organism evidence="1 2">
    <name type="scientific">Apiotrichum porosum</name>
    <dbReference type="NCBI Taxonomy" id="105984"/>
    <lineage>
        <taxon>Eukaryota</taxon>
        <taxon>Fungi</taxon>
        <taxon>Dikarya</taxon>
        <taxon>Basidiomycota</taxon>
        <taxon>Agaricomycotina</taxon>
        <taxon>Tremellomycetes</taxon>
        <taxon>Trichosporonales</taxon>
        <taxon>Trichosporonaceae</taxon>
        <taxon>Apiotrichum</taxon>
    </lineage>
</organism>
<accession>A0A427YBC0</accession>
<evidence type="ECO:0000313" key="1">
    <source>
        <dbReference type="EMBL" id="RSH88398.1"/>
    </source>
</evidence>
<name>A0A427YBC0_9TREE</name>
<proteinExistence type="predicted"/>
<keyword evidence="2" id="KW-1185">Reference proteome</keyword>
<gene>
    <name evidence="1" type="ORF">EHS24_000941</name>
</gene>
<dbReference type="GeneID" id="39585484"/>
<protein>
    <submittedName>
        <fullName evidence="1">Uncharacterized protein</fullName>
    </submittedName>
</protein>
<sequence length="369" mass="41882">MSLSTANPAVVLDPTAYPHVFDTILEFSGVRTLLALRCTSRHVKSLVDPILQRERKHIVILASSIVYRDGTMARGLSGAQLRVVDFRGPQSTRYPTLEADQELWGRQARLPRTTCTCGRHWIVYSADTVRQDMVPVCSKCADVAGDRLVVFADLSWGCTPTPHLYAAHDQKTMVYTLLVDMTMHPNDVPPFKYPWKYNGREISMVRLPKTVNNVVYHIVHHTPPGPTRAIYMDSGVIPYRDPRIGWLLDNTAHFIAKHIHLRPAKVEFTFVDVEKWNTAWITVPSDSESSGWDMRQRIVHAIAHAGITNHEWSHETAIHRVNASVFFLSTAAYIAREGLEQYVLETGWNYEQPEEIPKEPEQPIKLVVG</sequence>
<dbReference type="RefSeq" id="XP_028480606.1">
    <property type="nucleotide sequence ID" value="XM_028616749.1"/>
</dbReference>
<evidence type="ECO:0000313" key="2">
    <source>
        <dbReference type="Proteomes" id="UP000279236"/>
    </source>
</evidence>
<comment type="caution">
    <text evidence="1">The sequence shown here is derived from an EMBL/GenBank/DDBJ whole genome shotgun (WGS) entry which is preliminary data.</text>
</comment>
<reference evidence="1 2" key="1">
    <citation type="submission" date="2018-11" db="EMBL/GenBank/DDBJ databases">
        <title>Genome sequence of Apiotrichum porosum DSM 27194.</title>
        <authorList>
            <person name="Aliyu H."/>
            <person name="Gorte O."/>
            <person name="Ochsenreither K."/>
        </authorList>
    </citation>
    <scope>NUCLEOTIDE SEQUENCE [LARGE SCALE GENOMIC DNA]</scope>
    <source>
        <strain evidence="1 2">DSM 27194</strain>
    </source>
</reference>
<dbReference type="EMBL" id="RSCE01000001">
    <property type="protein sequence ID" value="RSH88398.1"/>
    <property type="molecule type" value="Genomic_DNA"/>
</dbReference>